<accession>A0ABX7X8S6</accession>
<dbReference type="SUPFAM" id="SSF56349">
    <property type="entry name" value="DNA breaking-rejoining enzymes"/>
    <property type="match status" value="1"/>
</dbReference>
<sequence length="301" mass="35050">MELRSLDDLLVLYIKERMPSDDMVRQLEVVIRSLRSFTRSSLLDELTREALFGWRDHLLKERQVAVATWNNYLRHLKVLINFAKDSGVLDFSLNGVKSLPDYKRGVRVLNDSHIQRIIGWLRHPEQEAMPGWFWESVCKMLYYSGMRRRQLVGLCWRDIDQGEGVIRLDADSSKTKRAWSIPMTQPLSSVLADVHRMTRAINKPCNPNDQVFNITLFNERYHGRRMTVDHVSAAFRRIREKTGVDVSAHRFRHTFASQLAKQGRIRELQQVLGHRDVRTTLGYVQPDMKGMSELMSGLSTI</sequence>
<evidence type="ECO:0000256" key="1">
    <source>
        <dbReference type="ARBA" id="ARBA00008857"/>
    </source>
</evidence>
<dbReference type="PROSITE" id="PS51898">
    <property type="entry name" value="TYR_RECOMBINASE"/>
    <property type="match status" value="1"/>
</dbReference>
<organism evidence="8 9">
    <name type="scientific">Candidatus Thiothrix anitrata</name>
    <dbReference type="NCBI Taxonomy" id="2823902"/>
    <lineage>
        <taxon>Bacteria</taxon>
        <taxon>Pseudomonadati</taxon>
        <taxon>Pseudomonadota</taxon>
        <taxon>Gammaproteobacteria</taxon>
        <taxon>Thiotrichales</taxon>
        <taxon>Thiotrichaceae</taxon>
        <taxon>Thiothrix</taxon>
    </lineage>
</organism>
<dbReference type="PROSITE" id="PS51900">
    <property type="entry name" value="CB"/>
    <property type="match status" value="1"/>
</dbReference>
<protein>
    <submittedName>
        <fullName evidence="8">Site-specific integrase</fullName>
    </submittedName>
</protein>
<dbReference type="Proteomes" id="UP000672027">
    <property type="component" value="Chromosome"/>
</dbReference>
<evidence type="ECO:0000256" key="5">
    <source>
        <dbReference type="PROSITE-ProRule" id="PRU01248"/>
    </source>
</evidence>
<dbReference type="InterPro" id="IPR025269">
    <property type="entry name" value="SAM-like_dom"/>
</dbReference>
<evidence type="ECO:0000259" key="7">
    <source>
        <dbReference type="PROSITE" id="PS51900"/>
    </source>
</evidence>
<dbReference type="InterPro" id="IPR013762">
    <property type="entry name" value="Integrase-like_cat_sf"/>
</dbReference>
<dbReference type="InterPro" id="IPR044068">
    <property type="entry name" value="CB"/>
</dbReference>
<dbReference type="Gene3D" id="1.10.150.130">
    <property type="match status" value="1"/>
</dbReference>
<dbReference type="Pfam" id="PF00589">
    <property type="entry name" value="Phage_integrase"/>
    <property type="match status" value="1"/>
</dbReference>
<keyword evidence="2" id="KW-0229">DNA integration</keyword>
<evidence type="ECO:0000313" key="9">
    <source>
        <dbReference type="Proteomes" id="UP000672027"/>
    </source>
</evidence>
<dbReference type="PANTHER" id="PTHR30349">
    <property type="entry name" value="PHAGE INTEGRASE-RELATED"/>
    <property type="match status" value="1"/>
</dbReference>
<dbReference type="CDD" id="cd00397">
    <property type="entry name" value="DNA_BRE_C"/>
    <property type="match status" value="1"/>
</dbReference>
<gene>
    <name evidence="8" type="ORF">J8380_08830</name>
</gene>
<evidence type="ECO:0000259" key="6">
    <source>
        <dbReference type="PROSITE" id="PS51898"/>
    </source>
</evidence>
<keyword evidence="4" id="KW-0233">DNA recombination</keyword>
<dbReference type="InterPro" id="IPR002104">
    <property type="entry name" value="Integrase_catalytic"/>
</dbReference>
<dbReference type="InterPro" id="IPR050090">
    <property type="entry name" value="Tyrosine_recombinase_XerCD"/>
</dbReference>
<feature type="domain" description="Core-binding (CB)" evidence="7">
    <location>
        <begin position="4"/>
        <end position="84"/>
    </location>
</feature>
<evidence type="ECO:0000256" key="2">
    <source>
        <dbReference type="ARBA" id="ARBA00022908"/>
    </source>
</evidence>
<dbReference type="RefSeq" id="WP_210230253.1">
    <property type="nucleotide sequence ID" value="NZ_CP072800.1"/>
</dbReference>
<comment type="similarity">
    <text evidence="1">Belongs to the 'phage' integrase family.</text>
</comment>
<reference evidence="8 9" key="1">
    <citation type="submission" date="2021-04" db="EMBL/GenBank/DDBJ databases">
        <title>Genomics, taxonomy and metabolism of representatives of sulfur bacteria of the genus Thiothrix: Thiothrix fructosivorans QT, Thiothrix unzii A1T and three new species, Thiothrix subterranea sp. nov., Thiothrix litoralis sp. nov. and 'Candidatus Thiothrix anitrata' sp. nov.</title>
        <authorList>
            <person name="Ravin N.V."/>
            <person name="Smolyakov D."/>
            <person name="Rudenko T.S."/>
            <person name="Mardanov A.V."/>
            <person name="Beletsky A.V."/>
            <person name="Markov N.D."/>
            <person name="Fomenkov A.I."/>
            <person name="Roberts R.J."/>
            <person name="Karnachuk O.V."/>
            <person name="Novikov A."/>
            <person name="Grabovich M.Y."/>
        </authorList>
    </citation>
    <scope>NUCLEOTIDE SEQUENCE [LARGE SCALE GENOMIC DNA]</scope>
    <source>
        <strain evidence="8 9">A52</strain>
    </source>
</reference>
<name>A0ABX7X8S6_9GAMM</name>
<proteinExistence type="inferred from homology"/>
<dbReference type="Pfam" id="PF13102">
    <property type="entry name" value="Phage_int_SAM_5"/>
    <property type="match status" value="1"/>
</dbReference>
<evidence type="ECO:0000256" key="4">
    <source>
        <dbReference type="ARBA" id="ARBA00023172"/>
    </source>
</evidence>
<dbReference type="InterPro" id="IPR011010">
    <property type="entry name" value="DNA_brk_join_enz"/>
</dbReference>
<dbReference type="EMBL" id="CP072800">
    <property type="protein sequence ID" value="QTR51627.1"/>
    <property type="molecule type" value="Genomic_DNA"/>
</dbReference>
<dbReference type="PANTHER" id="PTHR30349:SF64">
    <property type="entry name" value="PROPHAGE INTEGRASE INTD-RELATED"/>
    <property type="match status" value="1"/>
</dbReference>
<evidence type="ECO:0000313" key="8">
    <source>
        <dbReference type="EMBL" id="QTR51627.1"/>
    </source>
</evidence>
<evidence type="ECO:0000256" key="3">
    <source>
        <dbReference type="ARBA" id="ARBA00023125"/>
    </source>
</evidence>
<keyword evidence="3 5" id="KW-0238">DNA-binding</keyword>
<feature type="domain" description="Tyr recombinase" evidence="6">
    <location>
        <begin position="104"/>
        <end position="296"/>
    </location>
</feature>
<keyword evidence="9" id="KW-1185">Reference proteome</keyword>
<dbReference type="Gene3D" id="1.10.443.10">
    <property type="entry name" value="Intergrase catalytic core"/>
    <property type="match status" value="1"/>
</dbReference>
<dbReference type="InterPro" id="IPR010998">
    <property type="entry name" value="Integrase_recombinase_N"/>
</dbReference>